<feature type="region of interest" description="Disordered" evidence="9">
    <location>
        <begin position="1"/>
        <end position="27"/>
    </location>
</feature>
<dbReference type="PANTHER" id="PTHR24365:SF541">
    <property type="entry name" value="PROTEIN TOLL-RELATED"/>
    <property type="match status" value="1"/>
</dbReference>
<evidence type="ECO:0000256" key="3">
    <source>
        <dbReference type="ARBA" id="ARBA00022692"/>
    </source>
</evidence>
<dbReference type="Proteomes" id="UP000440578">
    <property type="component" value="Unassembled WGS sequence"/>
</dbReference>
<dbReference type="GO" id="GO:0038023">
    <property type="term" value="F:signaling receptor activity"/>
    <property type="evidence" value="ECO:0007669"/>
    <property type="project" value="TreeGrafter"/>
</dbReference>
<dbReference type="SUPFAM" id="SSF52058">
    <property type="entry name" value="L domain-like"/>
    <property type="match status" value="1"/>
</dbReference>
<gene>
    <name evidence="10" type="primary">LINGO4</name>
    <name evidence="10" type="ORF">FJT64_026802</name>
</gene>
<organism evidence="10 11">
    <name type="scientific">Amphibalanus amphitrite</name>
    <name type="common">Striped barnacle</name>
    <name type="synonym">Balanus amphitrite</name>
    <dbReference type="NCBI Taxonomy" id="1232801"/>
    <lineage>
        <taxon>Eukaryota</taxon>
        <taxon>Metazoa</taxon>
        <taxon>Ecdysozoa</taxon>
        <taxon>Arthropoda</taxon>
        <taxon>Crustacea</taxon>
        <taxon>Multicrustacea</taxon>
        <taxon>Cirripedia</taxon>
        <taxon>Thoracica</taxon>
        <taxon>Thoracicalcarea</taxon>
        <taxon>Balanomorpha</taxon>
        <taxon>Balanoidea</taxon>
        <taxon>Balanidae</taxon>
        <taxon>Amphibalaninae</taxon>
        <taxon>Amphibalanus</taxon>
    </lineage>
</organism>
<name>A0A6A4W483_AMPAM</name>
<keyword evidence="6" id="KW-1133">Transmembrane helix</keyword>
<keyword evidence="3" id="KW-0812">Transmembrane</keyword>
<dbReference type="SMART" id="SM00369">
    <property type="entry name" value="LRR_TYP"/>
    <property type="match status" value="4"/>
</dbReference>
<dbReference type="EMBL" id="VIIS01001238">
    <property type="protein sequence ID" value="KAF0300713.1"/>
    <property type="molecule type" value="Genomic_DNA"/>
</dbReference>
<evidence type="ECO:0000256" key="2">
    <source>
        <dbReference type="ARBA" id="ARBA00022614"/>
    </source>
</evidence>
<keyword evidence="2" id="KW-0433">Leucine-rich repeat</keyword>
<comment type="subcellular location">
    <subcellularLocation>
        <location evidence="1">Membrane</location>
        <topology evidence="1">Single-pass membrane protein</topology>
    </subcellularLocation>
</comment>
<protein>
    <submittedName>
        <fullName evidence="10">Leucine-rich repeat and immunoglobulin-like domain-containing nogo receptor-interacting protein 4</fullName>
    </submittedName>
</protein>
<evidence type="ECO:0000256" key="4">
    <source>
        <dbReference type="ARBA" id="ARBA00022729"/>
    </source>
</evidence>
<evidence type="ECO:0000256" key="8">
    <source>
        <dbReference type="ARBA" id="ARBA00023180"/>
    </source>
</evidence>
<dbReference type="GO" id="GO:0005886">
    <property type="term" value="C:plasma membrane"/>
    <property type="evidence" value="ECO:0007669"/>
    <property type="project" value="TreeGrafter"/>
</dbReference>
<evidence type="ECO:0000256" key="6">
    <source>
        <dbReference type="ARBA" id="ARBA00022989"/>
    </source>
</evidence>
<keyword evidence="4" id="KW-0732">Signal</keyword>
<dbReference type="InterPro" id="IPR032675">
    <property type="entry name" value="LRR_dom_sf"/>
</dbReference>
<dbReference type="Pfam" id="PF13855">
    <property type="entry name" value="LRR_8"/>
    <property type="match status" value="3"/>
</dbReference>
<comment type="caution">
    <text evidence="10">The sequence shown here is derived from an EMBL/GenBank/DDBJ whole genome shotgun (WGS) entry which is preliminary data.</text>
</comment>
<dbReference type="PROSITE" id="PS51450">
    <property type="entry name" value="LRR"/>
    <property type="match status" value="1"/>
</dbReference>
<evidence type="ECO:0000313" key="11">
    <source>
        <dbReference type="Proteomes" id="UP000440578"/>
    </source>
</evidence>
<evidence type="ECO:0000256" key="5">
    <source>
        <dbReference type="ARBA" id="ARBA00022737"/>
    </source>
</evidence>
<keyword evidence="8" id="KW-0325">Glycoprotein</keyword>
<reference evidence="10 11" key="1">
    <citation type="submission" date="2019-07" db="EMBL/GenBank/DDBJ databases">
        <title>Draft genome assembly of a fouling barnacle, Amphibalanus amphitrite (Darwin, 1854): The first reference genome for Thecostraca.</title>
        <authorList>
            <person name="Kim W."/>
        </authorList>
    </citation>
    <scope>NUCLEOTIDE SEQUENCE [LARGE SCALE GENOMIC DNA]</scope>
    <source>
        <strain evidence="10">SNU_AA5</strain>
        <tissue evidence="10">Soma without cirri and trophi</tissue>
    </source>
</reference>
<accession>A0A6A4W483</accession>
<evidence type="ECO:0000313" key="10">
    <source>
        <dbReference type="EMBL" id="KAF0300713.1"/>
    </source>
</evidence>
<keyword evidence="11" id="KW-1185">Reference proteome</keyword>
<dbReference type="InterPro" id="IPR001611">
    <property type="entry name" value="Leu-rich_rpt"/>
</dbReference>
<dbReference type="Gene3D" id="3.80.10.10">
    <property type="entry name" value="Ribonuclease Inhibitor"/>
    <property type="match status" value="2"/>
</dbReference>
<keyword evidence="7" id="KW-0472">Membrane</keyword>
<dbReference type="PRINTS" id="PR00019">
    <property type="entry name" value="LEURICHRPT"/>
</dbReference>
<proteinExistence type="predicted"/>
<evidence type="ECO:0000256" key="1">
    <source>
        <dbReference type="ARBA" id="ARBA00004167"/>
    </source>
</evidence>
<keyword evidence="10" id="KW-0675">Receptor</keyword>
<dbReference type="GO" id="GO:0007165">
    <property type="term" value="P:signal transduction"/>
    <property type="evidence" value="ECO:0007669"/>
    <property type="project" value="TreeGrafter"/>
</dbReference>
<dbReference type="OrthoDB" id="6364837at2759"/>
<dbReference type="AlphaFoldDB" id="A0A6A4W483"/>
<dbReference type="PANTHER" id="PTHR24365">
    <property type="entry name" value="TOLL-LIKE RECEPTOR"/>
    <property type="match status" value="1"/>
</dbReference>
<dbReference type="InterPro" id="IPR003591">
    <property type="entry name" value="Leu-rich_rpt_typical-subtyp"/>
</dbReference>
<evidence type="ECO:0000256" key="7">
    <source>
        <dbReference type="ARBA" id="ARBA00023136"/>
    </source>
</evidence>
<keyword evidence="5" id="KW-0677">Repeat</keyword>
<evidence type="ECO:0000256" key="9">
    <source>
        <dbReference type="SAM" id="MobiDB-lite"/>
    </source>
</evidence>
<sequence length="313" mass="34704">MEATRVPFEASDGLQRPSEGPSEARSGVMAAPSATLLTLLGLTGLLEPVWARCPAQCHCESSGSDCSHSQLSAVPIFLDPRIHRLQLQGNAITSIADALMFYPSLRWLDLSNNSLTSLLEGQFVMQRDLLSLSVHDNRLGALFSETFSGLGRLQDLRLDNNQIIALDDGVFQWMENLQRLDLSRNRIKIVTQAFSGLSNLQRLDISGNLLDKFPATSLALPELEELEAGGNGFPSLQARHMSGMQPPQEAPRAYADQWGDKWQVKWEDLEGEDGLSGSHMFTHSGPEYGSLRRLEHFTFRSPEYQKKIPVTVV</sequence>